<feature type="domain" description="N-acetyltransferase" evidence="3">
    <location>
        <begin position="4"/>
        <end position="200"/>
    </location>
</feature>
<dbReference type="Gene3D" id="3.40.630.30">
    <property type="match status" value="1"/>
</dbReference>
<dbReference type="CDD" id="cd04301">
    <property type="entry name" value="NAT_SF"/>
    <property type="match status" value="1"/>
</dbReference>
<gene>
    <name evidence="4" type="ORF">DEA61_09760</name>
    <name evidence="5" type="ORF">EV203_10683</name>
</gene>
<evidence type="ECO:0000313" key="4">
    <source>
        <dbReference type="EMBL" id="HBT50059.1"/>
    </source>
</evidence>
<protein>
    <submittedName>
        <fullName evidence="5">GNAT family acetyltransferase</fullName>
    </submittedName>
    <submittedName>
        <fullName evidence="4">N-acetyltransferase</fullName>
    </submittedName>
</protein>
<evidence type="ECO:0000313" key="5">
    <source>
        <dbReference type="EMBL" id="TCO67670.1"/>
    </source>
</evidence>
<keyword evidence="1 4" id="KW-0808">Transferase</keyword>
<dbReference type="InterPro" id="IPR016181">
    <property type="entry name" value="Acyl_CoA_acyltransferase"/>
</dbReference>
<evidence type="ECO:0000313" key="6">
    <source>
        <dbReference type="Proteomes" id="UP000264445"/>
    </source>
</evidence>
<dbReference type="SUPFAM" id="SSF55729">
    <property type="entry name" value="Acyl-CoA N-acyltransferases (Nat)"/>
    <property type="match status" value="1"/>
</dbReference>
<keyword evidence="2" id="KW-0012">Acyltransferase</keyword>
<reference evidence="4 6" key="1">
    <citation type="journal article" date="2018" name="Nat. Biotechnol.">
        <title>A standardized bacterial taxonomy based on genome phylogeny substantially revises the tree of life.</title>
        <authorList>
            <person name="Parks D.H."/>
            <person name="Chuvochina M."/>
            <person name="Waite D.W."/>
            <person name="Rinke C."/>
            <person name="Skarshewski A."/>
            <person name="Chaumeil P.A."/>
            <person name="Hugenholtz P."/>
        </authorList>
    </citation>
    <scope>NUCLEOTIDE SEQUENCE [LARGE SCALE GENOMIC DNA]</scope>
    <source>
        <strain evidence="4">UBA12544</strain>
    </source>
</reference>
<name>A0A101E4H8_9THEO</name>
<evidence type="ECO:0000259" key="3">
    <source>
        <dbReference type="PROSITE" id="PS51186"/>
    </source>
</evidence>
<organism evidence="4 6">
    <name type="scientific">Caldanaerobacter subterraneus</name>
    <dbReference type="NCBI Taxonomy" id="911092"/>
    <lineage>
        <taxon>Bacteria</taxon>
        <taxon>Bacillati</taxon>
        <taxon>Bacillota</taxon>
        <taxon>Clostridia</taxon>
        <taxon>Thermoanaerobacterales</taxon>
        <taxon>Thermoanaerobacteraceae</taxon>
        <taxon>Caldanaerobacter</taxon>
    </lineage>
</organism>
<evidence type="ECO:0000256" key="1">
    <source>
        <dbReference type="ARBA" id="ARBA00022679"/>
    </source>
</evidence>
<dbReference type="InterPro" id="IPR051556">
    <property type="entry name" value="N-term/lysine_N-AcTrnsfr"/>
</dbReference>
<evidence type="ECO:0000256" key="2">
    <source>
        <dbReference type="ARBA" id="ARBA00023315"/>
    </source>
</evidence>
<dbReference type="PROSITE" id="PS51186">
    <property type="entry name" value="GNAT"/>
    <property type="match status" value="1"/>
</dbReference>
<dbReference type="AlphaFoldDB" id="A0A101E4H8"/>
<dbReference type="Pfam" id="PF00583">
    <property type="entry name" value="Acetyltransf_1"/>
    <property type="match status" value="1"/>
</dbReference>
<dbReference type="PANTHER" id="PTHR42919">
    <property type="entry name" value="N-ALPHA-ACETYLTRANSFERASE"/>
    <property type="match status" value="1"/>
</dbReference>
<dbReference type="Proteomes" id="UP000294886">
    <property type="component" value="Unassembled WGS sequence"/>
</dbReference>
<dbReference type="InterPro" id="IPR000182">
    <property type="entry name" value="GNAT_dom"/>
</dbReference>
<reference evidence="5 7" key="2">
    <citation type="submission" date="2019-03" db="EMBL/GenBank/DDBJ databases">
        <title>Genomic Encyclopedia of Type Strains, Phase IV (KMG-IV): sequencing the most valuable type-strain genomes for metagenomic binning, comparative biology and taxonomic classification.</title>
        <authorList>
            <person name="Goeker M."/>
        </authorList>
    </citation>
    <scope>NUCLEOTIDE SEQUENCE [LARGE SCALE GENOMIC DNA]</scope>
    <source>
        <strain evidence="5 7">DSM 13054</strain>
    </source>
</reference>
<dbReference type="EMBL" id="DOLB01000146">
    <property type="protein sequence ID" value="HBT50059.1"/>
    <property type="molecule type" value="Genomic_DNA"/>
</dbReference>
<evidence type="ECO:0000313" key="7">
    <source>
        <dbReference type="Proteomes" id="UP000294886"/>
    </source>
</evidence>
<comment type="caution">
    <text evidence="4">The sequence shown here is derived from an EMBL/GenBank/DDBJ whole genome shotgun (WGS) entry which is preliminary data.</text>
</comment>
<sequence length="200" mass="23593">MNNILIKRGKLEYAKDFSELIFLSAPFFFPYLFGPKVKELMENLFKQPKNFFSFEHSIFVEIDNKIAGMVLGYSFEQKIEEELNTGILLAKYLKGDFLRKLPYLFKAESILGKITKEEYYLSNIAVYSEFRGLGLGSKLLEEIEQEARKLKCKRIVLDVEIENEKAIKLYEKLGYKIIERSPLFKSRDKSFQFFKMQKEL</sequence>
<dbReference type="EMBL" id="SLWU01000006">
    <property type="protein sequence ID" value="TCO67670.1"/>
    <property type="molecule type" value="Genomic_DNA"/>
</dbReference>
<dbReference type="PANTHER" id="PTHR42919:SF8">
    <property type="entry name" value="N-ALPHA-ACETYLTRANSFERASE 50"/>
    <property type="match status" value="1"/>
</dbReference>
<proteinExistence type="predicted"/>
<dbReference type="RefSeq" id="WP_132039258.1">
    <property type="nucleotide sequence ID" value="NZ_DOLB01000146.1"/>
</dbReference>
<dbReference type="Proteomes" id="UP000264445">
    <property type="component" value="Unassembled WGS sequence"/>
</dbReference>
<accession>A0A101E4H8</accession>
<dbReference type="GO" id="GO:0016747">
    <property type="term" value="F:acyltransferase activity, transferring groups other than amino-acyl groups"/>
    <property type="evidence" value="ECO:0007669"/>
    <property type="project" value="InterPro"/>
</dbReference>